<evidence type="ECO:0000313" key="1">
    <source>
        <dbReference type="EMBL" id="KAK7361377.1"/>
    </source>
</evidence>
<name>A0AAN9MVC6_CANGL</name>
<gene>
    <name evidence="1" type="ORF">VNO77_03433</name>
</gene>
<accession>A0AAN9MVC6</accession>
<keyword evidence="2" id="KW-1185">Reference proteome</keyword>
<evidence type="ECO:0000313" key="2">
    <source>
        <dbReference type="Proteomes" id="UP001367508"/>
    </source>
</evidence>
<dbReference type="EMBL" id="JAYMYQ010000001">
    <property type="protein sequence ID" value="KAK7361377.1"/>
    <property type="molecule type" value="Genomic_DNA"/>
</dbReference>
<organism evidence="1 2">
    <name type="scientific">Canavalia gladiata</name>
    <name type="common">Sword bean</name>
    <name type="synonym">Dolichos gladiatus</name>
    <dbReference type="NCBI Taxonomy" id="3824"/>
    <lineage>
        <taxon>Eukaryota</taxon>
        <taxon>Viridiplantae</taxon>
        <taxon>Streptophyta</taxon>
        <taxon>Embryophyta</taxon>
        <taxon>Tracheophyta</taxon>
        <taxon>Spermatophyta</taxon>
        <taxon>Magnoliopsida</taxon>
        <taxon>eudicotyledons</taxon>
        <taxon>Gunneridae</taxon>
        <taxon>Pentapetalae</taxon>
        <taxon>rosids</taxon>
        <taxon>fabids</taxon>
        <taxon>Fabales</taxon>
        <taxon>Fabaceae</taxon>
        <taxon>Papilionoideae</taxon>
        <taxon>50 kb inversion clade</taxon>
        <taxon>NPAAA clade</taxon>
        <taxon>indigoferoid/millettioid clade</taxon>
        <taxon>Phaseoleae</taxon>
        <taxon>Canavalia</taxon>
    </lineage>
</organism>
<proteinExistence type="predicted"/>
<protein>
    <submittedName>
        <fullName evidence="1">Uncharacterized protein</fullName>
    </submittedName>
</protein>
<dbReference type="Proteomes" id="UP001367508">
    <property type="component" value="Unassembled WGS sequence"/>
</dbReference>
<sequence length="121" mass="13849">MVEKSSVIRLQVPILQRKSQLFIWEGHDESTSSTSHETFSKLYTITHALQEELISPLNGLTGSKNCCVMLMEGHQHTFREGNFSADILTKFGVNHLHQLTVLDTPILEIDLNLLWDRLEVF</sequence>
<dbReference type="AlphaFoldDB" id="A0AAN9MVC6"/>
<reference evidence="1 2" key="1">
    <citation type="submission" date="2024-01" db="EMBL/GenBank/DDBJ databases">
        <title>The genomes of 5 underutilized Papilionoideae crops provide insights into root nodulation and disease resistanc.</title>
        <authorList>
            <person name="Jiang F."/>
        </authorList>
    </citation>
    <scope>NUCLEOTIDE SEQUENCE [LARGE SCALE GENOMIC DNA]</scope>
    <source>
        <strain evidence="1">LVBAO_FW01</strain>
        <tissue evidence="1">Leaves</tissue>
    </source>
</reference>
<comment type="caution">
    <text evidence="1">The sequence shown here is derived from an EMBL/GenBank/DDBJ whole genome shotgun (WGS) entry which is preliminary data.</text>
</comment>